<proteinExistence type="predicted"/>
<protein>
    <recommendedName>
        <fullName evidence="3">DUF1284 domain-containing protein</fullName>
    </recommendedName>
</protein>
<dbReference type="AlphaFoldDB" id="A0A1I2GV32"/>
<dbReference type="STRING" id="1045775.SAMN05216378_5472"/>
<organism evidence="1 2">
    <name type="scientific">Paenibacillus catalpae</name>
    <dbReference type="NCBI Taxonomy" id="1045775"/>
    <lineage>
        <taxon>Bacteria</taxon>
        <taxon>Bacillati</taxon>
        <taxon>Bacillota</taxon>
        <taxon>Bacilli</taxon>
        <taxon>Bacillales</taxon>
        <taxon>Paenibacillaceae</taxon>
        <taxon>Paenibacillus</taxon>
    </lineage>
</organism>
<dbReference type="Proteomes" id="UP000198855">
    <property type="component" value="Unassembled WGS sequence"/>
</dbReference>
<name>A0A1I2GV32_9BACL</name>
<dbReference type="OrthoDB" id="121064at2"/>
<evidence type="ECO:0000313" key="1">
    <source>
        <dbReference type="EMBL" id="SFF20929.1"/>
    </source>
</evidence>
<dbReference type="InterPro" id="IPR009702">
    <property type="entry name" value="DUF1284"/>
</dbReference>
<accession>A0A1I2GV32</accession>
<dbReference type="Pfam" id="PF06935">
    <property type="entry name" value="DUF1284"/>
    <property type="match status" value="1"/>
</dbReference>
<evidence type="ECO:0008006" key="3">
    <source>
        <dbReference type="Google" id="ProtNLM"/>
    </source>
</evidence>
<dbReference type="RefSeq" id="WP_091189705.1">
    <property type="nucleotide sequence ID" value="NZ_FOMT01000006.1"/>
</dbReference>
<sequence>MQTITLRGHHLFCLLGYRGKGYSEGFCTNMTSIYETLRLKPQTIIEIMEGPDRICAAFPADQPCHCHNPSVYRKDKEILGELGLAVGNRLSWEELCSLVAEEIQPSDIHRLCYDCPWEPYGLCQEGVAHIRQAKALRALP</sequence>
<evidence type="ECO:0000313" key="2">
    <source>
        <dbReference type="Proteomes" id="UP000198855"/>
    </source>
</evidence>
<reference evidence="2" key="1">
    <citation type="submission" date="2016-10" db="EMBL/GenBank/DDBJ databases">
        <authorList>
            <person name="Varghese N."/>
            <person name="Submissions S."/>
        </authorList>
    </citation>
    <scope>NUCLEOTIDE SEQUENCE [LARGE SCALE GENOMIC DNA]</scope>
    <source>
        <strain evidence="2">CGMCC 1.10784</strain>
    </source>
</reference>
<dbReference type="EMBL" id="FOMT01000006">
    <property type="protein sequence ID" value="SFF20929.1"/>
    <property type="molecule type" value="Genomic_DNA"/>
</dbReference>
<keyword evidence="2" id="KW-1185">Reference proteome</keyword>
<gene>
    <name evidence="1" type="ORF">SAMN05216378_5472</name>
</gene>